<dbReference type="GO" id="GO:0016020">
    <property type="term" value="C:membrane"/>
    <property type="evidence" value="ECO:0007669"/>
    <property type="project" value="UniProtKB-SubCell"/>
</dbReference>
<dbReference type="PANTHER" id="PTHR10316">
    <property type="entry name" value="MEMBRANE ASSOCIATED GUANYLATE KINASE-RELATED"/>
    <property type="match status" value="1"/>
</dbReference>
<dbReference type="PANTHER" id="PTHR10316:SF40">
    <property type="entry name" value="LD27118P"/>
    <property type="match status" value="1"/>
</dbReference>
<evidence type="ECO:0000313" key="5">
    <source>
        <dbReference type="Proteomes" id="UP000663828"/>
    </source>
</evidence>
<evidence type="ECO:0000256" key="1">
    <source>
        <dbReference type="ARBA" id="ARBA00004170"/>
    </source>
</evidence>
<reference evidence="4" key="1">
    <citation type="submission" date="2021-02" db="EMBL/GenBank/DDBJ databases">
        <authorList>
            <person name="Nowell W R."/>
        </authorList>
    </citation>
    <scope>NUCLEOTIDE SEQUENCE</scope>
</reference>
<dbReference type="InterPro" id="IPR008145">
    <property type="entry name" value="GK/Ca_channel_bsu"/>
</dbReference>
<dbReference type="InterPro" id="IPR027417">
    <property type="entry name" value="P-loop_NTPase"/>
</dbReference>
<dbReference type="AlphaFoldDB" id="A0A816FB24"/>
<evidence type="ECO:0000313" key="4">
    <source>
        <dbReference type="EMBL" id="CAF1657871.1"/>
    </source>
</evidence>
<dbReference type="GO" id="GO:0005737">
    <property type="term" value="C:cytoplasm"/>
    <property type="evidence" value="ECO:0007669"/>
    <property type="project" value="TreeGrafter"/>
</dbReference>
<evidence type="ECO:0000259" key="3">
    <source>
        <dbReference type="PROSITE" id="PS50052"/>
    </source>
</evidence>
<proteinExistence type="predicted"/>
<dbReference type="GO" id="GO:0007165">
    <property type="term" value="P:signal transduction"/>
    <property type="evidence" value="ECO:0007669"/>
    <property type="project" value="TreeGrafter"/>
</dbReference>
<gene>
    <name evidence="4" type="ORF">XAT740_LOCUS56263</name>
</gene>
<dbReference type="InterPro" id="IPR008144">
    <property type="entry name" value="Guanylate_kin-like_dom"/>
</dbReference>
<dbReference type="Gene3D" id="3.30.63.10">
    <property type="entry name" value="Guanylate Kinase phosphate binding domain"/>
    <property type="match status" value="1"/>
</dbReference>
<dbReference type="Pfam" id="PF00625">
    <property type="entry name" value="Guanylate_kin"/>
    <property type="match status" value="1"/>
</dbReference>
<comment type="subcellular location">
    <subcellularLocation>
        <location evidence="1">Membrane</location>
        <topology evidence="1">Peripheral membrane protein</topology>
    </subcellularLocation>
</comment>
<protein>
    <recommendedName>
        <fullName evidence="3">Guanylate kinase-like domain-containing protein</fullName>
    </recommendedName>
</protein>
<keyword evidence="2" id="KW-0472">Membrane</keyword>
<dbReference type="PROSITE" id="PS00856">
    <property type="entry name" value="GUANYLATE_KINASE_1"/>
    <property type="match status" value="1"/>
</dbReference>
<organism evidence="4 5">
    <name type="scientific">Adineta ricciae</name>
    <name type="common">Rotifer</name>
    <dbReference type="NCBI Taxonomy" id="249248"/>
    <lineage>
        <taxon>Eukaryota</taxon>
        <taxon>Metazoa</taxon>
        <taxon>Spiralia</taxon>
        <taxon>Gnathifera</taxon>
        <taxon>Rotifera</taxon>
        <taxon>Eurotatoria</taxon>
        <taxon>Bdelloidea</taxon>
        <taxon>Adinetida</taxon>
        <taxon>Adinetidae</taxon>
        <taxon>Adineta</taxon>
    </lineage>
</organism>
<comment type="caution">
    <text evidence="4">The sequence shown here is derived from an EMBL/GenBank/DDBJ whole genome shotgun (WGS) entry which is preliminary data.</text>
</comment>
<keyword evidence="5" id="KW-1185">Reference proteome</keyword>
<dbReference type="Proteomes" id="UP000663828">
    <property type="component" value="Unassembled WGS sequence"/>
</dbReference>
<dbReference type="InterPro" id="IPR020590">
    <property type="entry name" value="Guanylate_kinase_CS"/>
</dbReference>
<sequence length="126" mass="14179">MSTNANIMIHSSYDNLSLISPNIGGSTATNSNFIFDELQGLTKDLRQFLDGRFEKDSIDHDLQQTIRDNLYMRTVPCTTRPARPGEVNGQDYTFLSVKDFRALEKSGNLLESGMYKGECVDSFRSV</sequence>
<dbReference type="SUPFAM" id="SSF52540">
    <property type="entry name" value="P-loop containing nucleoside triphosphate hydrolases"/>
    <property type="match status" value="1"/>
</dbReference>
<dbReference type="PROSITE" id="PS50052">
    <property type="entry name" value="GUANYLATE_KINASE_2"/>
    <property type="match status" value="1"/>
</dbReference>
<dbReference type="EMBL" id="CAJNOR010010940">
    <property type="protein sequence ID" value="CAF1657871.1"/>
    <property type="molecule type" value="Genomic_DNA"/>
</dbReference>
<evidence type="ECO:0000256" key="2">
    <source>
        <dbReference type="ARBA" id="ARBA00023136"/>
    </source>
</evidence>
<name>A0A816FB24_ADIRI</name>
<feature type="domain" description="Guanylate kinase-like" evidence="3">
    <location>
        <begin position="42"/>
        <end position="126"/>
    </location>
</feature>
<accession>A0A816FB24</accession>